<name>A0A839URS5_9GAMM</name>
<dbReference type="PROSITE" id="PS50206">
    <property type="entry name" value="RHODANESE_3"/>
    <property type="match status" value="1"/>
</dbReference>
<evidence type="ECO:0000256" key="1">
    <source>
        <dbReference type="ARBA" id="ARBA00022490"/>
    </source>
</evidence>
<dbReference type="Pfam" id="PF00581">
    <property type="entry name" value="Rhodanese"/>
    <property type="match status" value="1"/>
</dbReference>
<dbReference type="GO" id="GO:0005737">
    <property type="term" value="C:cytoplasm"/>
    <property type="evidence" value="ECO:0007669"/>
    <property type="project" value="UniProtKB-SubCell"/>
</dbReference>
<feature type="active site" description="Cysteine persulfide intermediate" evidence="3">
    <location>
        <position position="65"/>
    </location>
</feature>
<keyword evidence="6" id="KW-1185">Reference proteome</keyword>
<accession>A0A839URS5</accession>
<evidence type="ECO:0000313" key="5">
    <source>
        <dbReference type="EMBL" id="MBB3169411.1"/>
    </source>
</evidence>
<dbReference type="GO" id="GO:0004792">
    <property type="term" value="F:thiosulfate-cyanide sulfurtransferase activity"/>
    <property type="evidence" value="ECO:0007669"/>
    <property type="project" value="UniProtKB-UniRule"/>
</dbReference>
<comment type="catalytic activity">
    <reaction evidence="3">
        <text>thiosulfate + hydrogen cyanide = thiocyanate + sulfite + 2 H(+)</text>
        <dbReference type="Rhea" id="RHEA:16881"/>
        <dbReference type="ChEBI" id="CHEBI:15378"/>
        <dbReference type="ChEBI" id="CHEBI:17359"/>
        <dbReference type="ChEBI" id="CHEBI:18022"/>
        <dbReference type="ChEBI" id="CHEBI:18407"/>
        <dbReference type="ChEBI" id="CHEBI:33542"/>
        <dbReference type="EC" id="2.8.1.1"/>
    </reaction>
</comment>
<comment type="caution">
    <text evidence="5">The sequence shown here is derived from an EMBL/GenBank/DDBJ whole genome shotgun (WGS) entry which is preliminary data.</text>
</comment>
<evidence type="ECO:0000256" key="2">
    <source>
        <dbReference type="ARBA" id="ARBA00022679"/>
    </source>
</evidence>
<dbReference type="CDD" id="cd01444">
    <property type="entry name" value="GlpE_ST"/>
    <property type="match status" value="1"/>
</dbReference>
<dbReference type="AlphaFoldDB" id="A0A839URS5"/>
<dbReference type="PANTHER" id="PTHR43031">
    <property type="entry name" value="FAD-DEPENDENT OXIDOREDUCTASE"/>
    <property type="match status" value="1"/>
</dbReference>
<dbReference type="EMBL" id="JACHXZ010000003">
    <property type="protein sequence ID" value="MBB3169411.1"/>
    <property type="molecule type" value="Genomic_DNA"/>
</dbReference>
<dbReference type="InterPro" id="IPR023695">
    <property type="entry name" value="Thiosulf_sulfurTrfase"/>
</dbReference>
<dbReference type="PANTHER" id="PTHR43031:SF6">
    <property type="entry name" value="THIOSULFATE SULFURTRANSFERASE GLPE"/>
    <property type="match status" value="1"/>
</dbReference>
<feature type="domain" description="Rhodanese" evidence="4">
    <location>
        <begin position="17"/>
        <end position="105"/>
    </location>
</feature>
<reference evidence="5 6" key="1">
    <citation type="submission" date="2020-08" db="EMBL/GenBank/DDBJ databases">
        <title>Genomic Encyclopedia of Type Strains, Phase III (KMG-III): the genomes of soil and plant-associated and newly described type strains.</title>
        <authorList>
            <person name="Whitman W."/>
        </authorList>
    </citation>
    <scope>NUCLEOTIDE SEQUENCE [LARGE SCALE GENOMIC DNA]</scope>
    <source>
        <strain evidence="5 6">CECT 8571</strain>
    </source>
</reference>
<evidence type="ECO:0000313" key="6">
    <source>
        <dbReference type="Proteomes" id="UP000559987"/>
    </source>
</evidence>
<comment type="similarity">
    <text evidence="3">Belongs to the GlpE family.</text>
</comment>
<comment type="subcellular location">
    <subcellularLocation>
        <location evidence="3">Cytoplasm</location>
    </subcellularLocation>
</comment>
<dbReference type="InterPro" id="IPR001763">
    <property type="entry name" value="Rhodanese-like_dom"/>
</dbReference>
<comment type="function">
    <text evidence="3">Transferase that catalyzes the transfer of sulfur from thiosulfate to thiophilic acceptors such as cyanide or dithiols. May function in a CysM-independent thiosulfate assimilation pathway by catalyzing the conversion of thiosulfate to sulfite, which can then be used for L-cysteine biosynthesis.</text>
</comment>
<comment type="catalytic activity">
    <reaction evidence="3">
        <text>thiosulfate + [thioredoxin]-dithiol = [thioredoxin]-disulfide + hydrogen sulfide + sulfite + 2 H(+)</text>
        <dbReference type="Rhea" id="RHEA:83859"/>
        <dbReference type="Rhea" id="RHEA-COMP:10698"/>
        <dbReference type="Rhea" id="RHEA-COMP:10700"/>
        <dbReference type="ChEBI" id="CHEBI:15378"/>
        <dbReference type="ChEBI" id="CHEBI:17359"/>
        <dbReference type="ChEBI" id="CHEBI:29919"/>
        <dbReference type="ChEBI" id="CHEBI:29950"/>
        <dbReference type="ChEBI" id="CHEBI:33542"/>
        <dbReference type="ChEBI" id="CHEBI:50058"/>
    </reaction>
</comment>
<keyword evidence="2 3" id="KW-0808">Transferase</keyword>
<evidence type="ECO:0000259" key="4">
    <source>
        <dbReference type="PROSITE" id="PS50206"/>
    </source>
</evidence>
<proteinExistence type="inferred from homology"/>
<dbReference type="Gene3D" id="3.40.250.10">
    <property type="entry name" value="Rhodanese-like domain"/>
    <property type="match status" value="1"/>
</dbReference>
<gene>
    <name evidence="3" type="primary">glpE</name>
    <name evidence="5" type="ORF">FHS30_002619</name>
</gene>
<sequence length="108" mass="11928">MAGFERISPQQAAQIRQQAKANVVDIRDPQSFTAGHIRGAHALNNDNLAAYIESADKGNPLIVCCYHGNSSQSAAHYLSEQGFTEVYSLDGGFEQWRLDFPHDCDTED</sequence>
<dbReference type="Proteomes" id="UP000559987">
    <property type="component" value="Unassembled WGS sequence"/>
</dbReference>
<evidence type="ECO:0000256" key="3">
    <source>
        <dbReference type="HAMAP-Rule" id="MF_01009"/>
    </source>
</evidence>
<dbReference type="EC" id="2.8.1.1" evidence="3"/>
<dbReference type="InterPro" id="IPR050229">
    <property type="entry name" value="GlpE_sulfurtransferase"/>
</dbReference>
<organism evidence="5 6">
    <name type="scientific">Simiduia aestuariiviva</name>
    <dbReference type="NCBI Taxonomy" id="1510459"/>
    <lineage>
        <taxon>Bacteria</taxon>
        <taxon>Pseudomonadati</taxon>
        <taxon>Pseudomonadota</taxon>
        <taxon>Gammaproteobacteria</taxon>
        <taxon>Cellvibrionales</taxon>
        <taxon>Cellvibrionaceae</taxon>
        <taxon>Simiduia</taxon>
    </lineage>
</organism>
<dbReference type="NCBIfam" id="NF001195">
    <property type="entry name" value="PRK00162.1"/>
    <property type="match status" value="1"/>
</dbReference>
<protein>
    <recommendedName>
        <fullName evidence="3">Thiosulfate sulfurtransferase GlpE</fullName>
        <ecNumber evidence="3">2.8.1.1</ecNumber>
    </recommendedName>
</protein>
<dbReference type="InterPro" id="IPR036873">
    <property type="entry name" value="Rhodanese-like_dom_sf"/>
</dbReference>
<dbReference type="SMART" id="SM00450">
    <property type="entry name" value="RHOD"/>
    <property type="match status" value="1"/>
</dbReference>
<dbReference type="RefSeq" id="WP_183910882.1">
    <property type="nucleotide sequence ID" value="NZ_JACHXZ010000003.1"/>
</dbReference>
<dbReference type="HAMAP" id="MF_01009">
    <property type="entry name" value="Thiosulf_sulfurtr"/>
    <property type="match status" value="1"/>
</dbReference>
<keyword evidence="1 3" id="KW-0963">Cytoplasm</keyword>
<dbReference type="SUPFAM" id="SSF52821">
    <property type="entry name" value="Rhodanese/Cell cycle control phosphatase"/>
    <property type="match status" value="1"/>
</dbReference>